<dbReference type="Gene3D" id="3.30.450.330">
    <property type="match status" value="1"/>
</dbReference>
<evidence type="ECO:0000313" key="6">
    <source>
        <dbReference type="EMBL" id="ODA32857.1"/>
    </source>
</evidence>
<dbReference type="InterPro" id="IPR036138">
    <property type="entry name" value="PBP_dimer_sf"/>
</dbReference>
<keyword evidence="2" id="KW-0121">Carboxypeptidase</keyword>
<keyword evidence="2" id="KW-0378">Hydrolase</keyword>
<dbReference type="GO" id="GO:0008658">
    <property type="term" value="F:penicillin binding"/>
    <property type="evidence" value="ECO:0007669"/>
    <property type="project" value="InterPro"/>
</dbReference>
<dbReference type="Gene3D" id="1.10.150.770">
    <property type="match status" value="1"/>
</dbReference>
<dbReference type="PANTHER" id="PTHR30627:SF1">
    <property type="entry name" value="PEPTIDOGLYCAN D,D-TRANSPEPTIDASE FTSI"/>
    <property type="match status" value="1"/>
</dbReference>
<dbReference type="InterPro" id="IPR050515">
    <property type="entry name" value="Beta-lactam/transpept"/>
</dbReference>
<evidence type="ECO:0000256" key="3">
    <source>
        <dbReference type="ARBA" id="ARBA00023136"/>
    </source>
</evidence>
<proteinExistence type="predicted"/>
<protein>
    <submittedName>
        <fullName evidence="6">Penicillin-binding protein</fullName>
    </submittedName>
</protein>
<feature type="domain" description="Penicillin-binding protein transpeptidase" evidence="4">
    <location>
        <begin position="237"/>
        <end position="538"/>
    </location>
</feature>
<dbReference type="Proteomes" id="UP000094828">
    <property type="component" value="Unassembled WGS sequence"/>
</dbReference>
<dbReference type="Pfam" id="PF03717">
    <property type="entry name" value="PBP_dimer"/>
    <property type="match status" value="1"/>
</dbReference>
<dbReference type="SUPFAM" id="SSF56601">
    <property type="entry name" value="beta-lactamase/transpeptidase-like"/>
    <property type="match status" value="1"/>
</dbReference>
<dbReference type="Gene3D" id="3.40.710.10">
    <property type="entry name" value="DD-peptidase/beta-lactamase superfamily"/>
    <property type="match status" value="1"/>
</dbReference>
<dbReference type="AlphaFoldDB" id="A0A1C3EI02"/>
<dbReference type="InterPro" id="IPR001460">
    <property type="entry name" value="PCN-bd_Tpept"/>
</dbReference>
<dbReference type="Pfam" id="PF00905">
    <property type="entry name" value="Transpeptidase"/>
    <property type="match status" value="1"/>
</dbReference>
<name>A0A1C3EI02_9PLAN</name>
<dbReference type="SUPFAM" id="SSF56519">
    <property type="entry name" value="Penicillin binding protein dimerisation domain"/>
    <property type="match status" value="1"/>
</dbReference>
<dbReference type="STRING" id="1841610.A6X21_20075"/>
<keyword evidence="7" id="KW-1185">Reference proteome</keyword>
<sequence length="561" mass="61162">MLIASLGALVVSVVLAGRLIQLQVLEQDDFSRTASGQRIFRQTVPARPGDILDSSGRILATTVTTQSFYLVPSLIDEPESFASKVASVLQFDPQKLSQKIRNSSKSQFLWIKRRLDPSEVISIRELKLPRDQWGFREEYRRVYPQGQIAAHVLGLRNIDGIGQGGIEESQESILAGQPGSETLLRDARGRVLEIDPTSTLPMSPGESVTLTIDTVIQLQTERVLDEVMTQWQPSSVCAIAMDPHTGEILSMASRPTFDPNQPELAASDSWKNRAISDIYEPGSTFKPLIVAYGLEAGLIQKDQVFDCERGQYRMGRRVLHDTYAYGSLNLTDVLVKSSNIGMAKVGELLGNAELFEAAQRFGIGRRTGIELTGELPGLLRPLSQWNSYSTGSIPMGHELAATPLQMIAAHAAIANGGVWRSPTIIKAPRESRTQVSQQVISSDVSRWMISEPLREVVTRGTGKKAQLDDYEVFGKTGTAQVLLASGGYSHGKYVSSFICGAPIDKPRAIVLVVVNEASVGGEAFGGKVAAPAAAEILKHTLRHLSKDLRWAASPAKNHPSR</sequence>
<comment type="subcellular location">
    <subcellularLocation>
        <location evidence="1">Membrane</location>
    </subcellularLocation>
</comment>
<evidence type="ECO:0000256" key="1">
    <source>
        <dbReference type="ARBA" id="ARBA00004370"/>
    </source>
</evidence>
<evidence type="ECO:0000259" key="5">
    <source>
        <dbReference type="Pfam" id="PF03717"/>
    </source>
</evidence>
<dbReference type="EMBL" id="LYDR01000063">
    <property type="protein sequence ID" value="ODA32857.1"/>
    <property type="molecule type" value="Genomic_DNA"/>
</dbReference>
<gene>
    <name evidence="6" type="ORF">A6X21_20075</name>
</gene>
<accession>A0A1C3EI02</accession>
<organism evidence="6 7">
    <name type="scientific">Planctopirus hydrillae</name>
    <dbReference type="NCBI Taxonomy" id="1841610"/>
    <lineage>
        <taxon>Bacteria</taxon>
        <taxon>Pseudomonadati</taxon>
        <taxon>Planctomycetota</taxon>
        <taxon>Planctomycetia</taxon>
        <taxon>Planctomycetales</taxon>
        <taxon>Planctomycetaceae</taxon>
        <taxon>Planctopirus</taxon>
    </lineage>
</organism>
<dbReference type="PANTHER" id="PTHR30627">
    <property type="entry name" value="PEPTIDOGLYCAN D,D-TRANSPEPTIDASE"/>
    <property type="match status" value="1"/>
</dbReference>
<comment type="caution">
    <text evidence="6">The sequence shown here is derived from an EMBL/GenBank/DDBJ whole genome shotgun (WGS) entry which is preliminary data.</text>
</comment>
<dbReference type="GO" id="GO:0005886">
    <property type="term" value="C:plasma membrane"/>
    <property type="evidence" value="ECO:0007669"/>
    <property type="project" value="TreeGrafter"/>
</dbReference>
<evidence type="ECO:0000259" key="4">
    <source>
        <dbReference type="Pfam" id="PF00905"/>
    </source>
</evidence>
<keyword evidence="3" id="KW-0472">Membrane</keyword>
<evidence type="ECO:0000256" key="2">
    <source>
        <dbReference type="ARBA" id="ARBA00022645"/>
    </source>
</evidence>
<dbReference type="InterPro" id="IPR012338">
    <property type="entry name" value="Beta-lactam/transpept-like"/>
</dbReference>
<reference evidence="6 7" key="1">
    <citation type="submission" date="2016-05" db="EMBL/GenBank/DDBJ databases">
        <title>Genomic and physiological characterization of Planctopirus sp. isolated from fresh water lake.</title>
        <authorList>
            <person name="Subhash Y."/>
            <person name="Ramana C."/>
        </authorList>
    </citation>
    <scope>NUCLEOTIDE SEQUENCE [LARGE SCALE GENOMIC DNA]</scope>
    <source>
        <strain evidence="6 7">JC280</strain>
    </source>
</reference>
<dbReference type="OrthoDB" id="9770103at2"/>
<dbReference type="GO" id="GO:0004180">
    <property type="term" value="F:carboxypeptidase activity"/>
    <property type="evidence" value="ECO:0007669"/>
    <property type="project" value="UniProtKB-KW"/>
</dbReference>
<evidence type="ECO:0000313" key="7">
    <source>
        <dbReference type="Proteomes" id="UP000094828"/>
    </source>
</evidence>
<dbReference type="Gene3D" id="3.90.1310.10">
    <property type="entry name" value="Penicillin-binding protein 2a (Domain 2)"/>
    <property type="match status" value="1"/>
</dbReference>
<dbReference type="GO" id="GO:0071555">
    <property type="term" value="P:cell wall organization"/>
    <property type="evidence" value="ECO:0007669"/>
    <property type="project" value="TreeGrafter"/>
</dbReference>
<dbReference type="InterPro" id="IPR005311">
    <property type="entry name" value="PBP_dimer"/>
</dbReference>
<keyword evidence="2" id="KW-0645">Protease</keyword>
<feature type="domain" description="Penicillin-binding protein dimerisation" evidence="5">
    <location>
        <begin position="45"/>
        <end position="193"/>
    </location>
</feature>